<sequence>MDILFPWRKQPLKQQQQQQQQPLPRQDGNNYFGSVGGRGGYHSLPHPQEHMLQSHLLRGSAAAAAAAGGGFSSNVSEVSSAPWGSLHGQYPQQQFDRGNVMKVRTSGGDDSTTTTARNTMLQQQHQPQRQRRRGSRDSSKLFSLDESNRSAESELTDRTTGAAGAATTTGGGNGGGGRVGIGESRSVGGRGSRRAYDDPSNQRRPSLQSKDTSSSSYPTTTTNLHRPEEDPTILSTTTPIIVSPVRQLLDVINMSILPSSLRLASLNQAMEFLDHRDKNIHDAELREEGAAFVLYQKLGLVLQLSKCSNNEVVLFEQRGGGSGQSSSCGGGGGAATGGSMDIMKRQPSLGSGGSGGGGGGGGGGGVSVASGSTQHYNSSGHPQSLAIALALQRQSEFDKEIAMVCSCLEMAHRANHDAIAQTWDECGIEILPLLVRVLERPFQRIEQAVYMALQEKTNIPGSLECAVATAVTRDQKLAVQKATKVLAMYSLVPEAKQPMCDCKGMLHCLTRIIDTHYFNRIKPGAPVIGGAASKASDRVLRGVDGGDASTLSGTDGGESQAKLEQAKRLEIAASATSGAGLYMTEAARFNTVATLTNLAADEANRMRMLREPGLLDNICRVVFNERSDVPKECAALAIMNLSHGDVDHVPEICNDFVLETLLKLMKEDNPVTKRNAVVTIFNAACSDENTVRLARYRDGIVLEALMTLVGADNPAYHGDDEARANAAETLFNMACSSIPETTDRMANHAGLLECLAVTLRSEHTGLETKMYCSATLRRMAEIIHHPMISQGALLSALVKAATWTNTDCIAEAFHSQAKVTENRVVMARHHGLLNALSRLALAVGDGQDIQKVRMASCLAIEFMSREEEARDLLSQNEGIIMALTQASYRMDKEEDEVSAAIDEESRGTDDDMSLQSRMIQLSLKNLLSAM</sequence>
<evidence type="ECO:0000313" key="5">
    <source>
        <dbReference type="Proteomes" id="UP001530293"/>
    </source>
</evidence>
<dbReference type="SUPFAM" id="SSF48371">
    <property type="entry name" value="ARM repeat"/>
    <property type="match status" value="1"/>
</dbReference>
<proteinExistence type="inferred from homology"/>
<dbReference type="Proteomes" id="UP001530293">
    <property type="component" value="Unassembled WGS sequence"/>
</dbReference>
<feature type="compositionally biased region" description="Gly residues" evidence="3">
    <location>
        <begin position="169"/>
        <end position="180"/>
    </location>
</feature>
<feature type="compositionally biased region" description="Gly residues" evidence="3">
    <location>
        <begin position="350"/>
        <end position="366"/>
    </location>
</feature>
<evidence type="ECO:0000256" key="2">
    <source>
        <dbReference type="ARBA" id="ARBA00022737"/>
    </source>
</evidence>
<dbReference type="PANTHER" id="PTHR47249">
    <property type="entry name" value="VACUOLAR PROTEIN 8"/>
    <property type="match status" value="1"/>
</dbReference>
<comment type="similarity">
    <text evidence="1">Belongs to the beta-catenin family.</text>
</comment>
<name>A0ABD3N961_9STRA</name>
<reference evidence="4 5" key="1">
    <citation type="submission" date="2024-10" db="EMBL/GenBank/DDBJ databases">
        <title>Updated reference genomes for cyclostephanoid diatoms.</title>
        <authorList>
            <person name="Roberts W.R."/>
            <person name="Alverson A.J."/>
        </authorList>
    </citation>
    <scope>NUCLEOTIDE SEQUENCE [LARGE SCALE GENOMIC DNA]</scope>
    <source>
        <strain evidence="4 5">AJA232-27</strain>
    </source>
</reference>
<organism evidence="4 5">
    <name type="scientific">Discostella pseudostelligera</name>
    <dbReference type="NCBI Taxonomy" id="259834"/>
    <lineage>
        <taxon>Eukaryota</taxon>
        <taxon>Sar</taxon>
        <taxon>Stramenopiles</taxon>
        <taxon>Ochrophyta</taxon>
        <taxon>Bacillariophyta</taxon>
        <taxon>Coscinodiscophyceae</taxon>
        <taxon>Thalassiosirophycidae</taxon>
        <taxon>Stephanodiscales</taxon>
        <taxon>Stephanodiscaceae</taxon>
        <taxon>Discostella</taxon>
    </lineage>
</organism>
<dbReference type="InterPro" id="IPR045156">
    <property type="entry name" value="Vac8"/>
</dbReference>
<evidence type="ECO:0000256" key="1">
    <source>
        <dbReference type="ARBA" id="ARBA00005462"/>
    </source>
</evidence>
<dbReference type="PANTHER" id="PTHR47249:SF1">
    <property type="entry name" value="VACUOLAR PROTEIN 8"/>
    <property type="match status" value="1"/>
</dbReference>
<feature type="compositionally biased region" description="Low complexity" evidence="3">
    <location>
        <begin position="105"/>
        <end position="115"/>
    </location>
</feature>
<evidence type="ECO:0000313" key="4">
    <source>
        <dbReference type="EMBL" id="KAL3771097.1"/>
    </source>
</evidence>
<feature type="compositionally biased region" description="Gly residues" evidence="3">
    <location>
        <begin position="318"/>
        <end position="336"/>
    </location>
</feature>
<feature type="compositionally biased region" description="Low complexity" evidence="3">
    <location>
        <begin position="158"/>
        <end position="168"/>
    </location>
</feature>
<dbReference type="Gene3D" id="1.25.10.10">
    <property type="entry name" value="Leucine-rich Repeat Variant"/>
    <property type="match status" value="1"/>
</dbReference>
<keyword evidence="2" id="KW-0677">Repeat</keyword>
<feature type="region of interest" description="Disordered" evidence="3">
    <location>
        <begin position="1"/>
        <end position="46"/>
    </location>
</feature>
<accession>A0ABD3N961</accession>
<protein>
    <submittedName>
        <fullName evidence="4">Uncharacterized protein</fullName>
    </submittedName>
</protein>
<feature type="compositionally biased region" description="Basic and acidic residues" evidence="3">
    <location>
        <begin position="146"/>
        <end position="157"/>
    </location>
</feature>
<comment type="caution">
    <text evidence="4">The sequence shown here is derived from an EMBL/GenBank/DDBJ whole genome shotgun (WGS) entry which is preliminary data.</text>
</comment>
<dbReference type="EMBL" id="JALLBG020000031">
    <property type="protein sequence ID" value="KAL3771097.1"/>
    <property type="molecule type" value="Genomic_DNA"/>
</dbReference>
<feature type="region of interest" description="Disordered" evidence="3">
    <location>
        <begin position="318"/>
        <end position="377"/>
    </location>
</feature>
<feature type="compositionally biased region" description="Low complexity" evidence="3">
    <location>
        <begin position="8"/>
        <end position="26"/>
    </location>
</feature>
<dbReference type="InterPro" id="IPR011989">
    <property type="entry name" value="ARM-like"/>
</dbReference>
<dbReference type="InterPro" id="IPR016024">
    <property type="entry name" value="ARM-type_fold"/>
</dbReference>
<feature type="compositionally biased region" description="Low complexity" evidence="3">
    <location>
        <begin position="209"/>
        <end position="222"/>
    </location>
</feature>
<gene>
    <name evidence="4" type="ORF">ACHAWU_006474</name>
</gene>
<dbReference type="AlphaFoldDB" id="A0ABD3N961"/>
<feature type="region of interest" description="Disordered" evidence="3">
    <location>
        <begin position="70"/>
        <end position="231"/>
    </location>
</feature>
<keyword evidence="5" id="KW-1185">Reference proteome</keyword>
<evidence type="ECO:0000256" key="3">
    <source>
        <dbReference type="SAM" id="MobiDB-lite"/>
    </source>
</evidence>